<proteinExistence type="predicted"/>
<evidence type="ECO:0000313" key="2">
    <source>
        <dbReference type="Proteomes" id="UP000829362"/>
    </source>
</evidence>
<dbReference type="Proteomes" id="UP000829362">
    <property type="component" value="Segment"/>
</dbReference>
<sequence length="249" mass="28440">MRNPNSFNHFRELVAKNTLEPAASNLYEVRIAPPSAFLENFSVSYLREIGDALNYFASSVTTPSRAVTTGEVNQFGMMRRFATGQTNSQINMSFLVTKNQIHRDFFEKWVNLTASDMDNTVGFYDDYVTEMQIVKWEKGSNVVVSMAREIPGRGEVRTKATVNQATGVWKLYGIYPTNISTMTFDQEQTNLLQLDITFNFERYRFDTINEHTLKYLGPDWDKRNQARSEAEVDELAQFGQNPDAAGYGL</sequence>
<reference evidence="1" key="1">
    <citation type="submission" date="2021-11" db="EMBL/GenBank/DDBJ databases">
        <authorList>
            <person name="Rong C."/>
            <person name="Yang Y."/>
            <person name="Li S."/>
            <person name="Zhou K."/>
            <person name="Xu Y."/>
            <person name="Zhang R."/>
            <person name="Zhang Y."/>
        </authorList>
    </citation>
    <scope>NUCLEOTIDE SEQUENCE</scope>
</reference>
<keyword evidence="2" id="KW-1185">Reference proteome</keyword>
<gene>
    <name evidence="1" type="ORF">SSZBM1_70</name>
</gene>
<organism evidence="1 2">
    <name type="scientific">Synechococcus phage S-SZBM1</name>
    <dbReference type="NCBI Taxonomy" id="2926475"/>
    <lineage>
        <taxon>Viruses</taxon>
        <taxon>Duplodnaviria</taxon>
        <taxon>Heunggongvirae</taxon>
        <taxon>Uroviricota</taxon>
        <taxon>Caudoviricetes</taxon>
        <taxon>Pantevenvirales</taxon>
        <taxon>Kyanoviridae</taxon>
        <taxon>Shenzhenivirus</taxon>
        <taxon>Shenzhenivirus sszbm1</taxon>
    </lineage>
</organism>
<accession>A0AC61TSG9</accession>
<evidence type="ECO:0000313" key="1">
    <source>
        <dbReference type="EMBL" id="UNH61187.1"/>
    </source>
</evidence>
<protein>
    <submittedName>
        <fullName evidence="1">Uncharacterized protein</fullName>
    </submittedName>
</protein>
<name>A0AC61TSG9_9CAUD</name>
<dbReference type="EMBL" id="OL473597">
    <property type="protein sequence ID" value="UNH61187.1"/>
    <property type="molecule type" value="Genomic_DNA"/>
</dbReference>